<dbReference type="AlphaFoldDB" id="A0A1Y2FWX3"/>
<dbReference type="PANTHER" id="PTHR10165:SF35">
    <property type="entry name" value="RE23632P"/>
    <property type="match status" value="1"/>
</dbReference>
<dbReference type="Pfam" id="PF01569">
    <property type="entry name" value="PAP2"/>
    <property type="match status" value="1"/>
</dbReference>
<dbReference type="GO" id="GO:0016020">
    <property type="term" value="C:membrane"/>
    <property type="evidence" value="ECO:0007669"/>
    <property type="project" value="UniProtKB-SubCell"/>
</dbReference>
<dbReference type="Proteomes" id="UP000193685">
    <property type="component" value="Unassembled WGS sequence"/>
</dbReference>
<feature type="non-terminal residue" evidence="8">
    <location>
        <position position="1"/>
    </location>
</feature>
<dbReference type="Gene3D" id="1.20.144.10">
    <property type="entry name" value="Phosphatidic acid phosphatase type 2/haloperoxidase"/>
    <property type="match status" value="1"/>
</dbReference>
<dbReference type="OrthoDB" id="8907274at2759"/>
<keyword evidence="5 6" id="KW-0472">Membrane</keyword>
<gene>
    <name evidence="8" type="ORF">BCR37DRAFT_334748</name>
</gene>
<feature type="transmembrane region" description="Helical" evidence="6">
    <location>
        <begin position="48"/>
        <end position="70"/>
    </location>
</feature>
<evidence type="ECO:0000256" key="6">
    <source>
        <dbReference type="SAM" id="Phobius"/>
    </source>
</evidence>
<evidence type="ECO:0000256" key="3">
    <source>
        <dbReference type="ARBA" id="ARBA00022692"/>
    </source>
</evidence>
<comment type="subcellular location">
    <subcellularLocation>
        <location evidence="1">Membrane</location>
        <topology evidence="1">Multi-pass membrane protein</topology>
    </subcellularLocation>
</comment>
<dbReference type="RefSeq" id="XP_040728181.1">
    <property type="nucleotide sequence ID" value="XM_040867155.1"/>
</dbReference>
<feature type="transmembrane region" description="Helical" evidence="6">
    <location>
        <begin position="219"/>
        <end position="237"/>
    </location>
</feature>
<evidence type="ECO:0000313" key="9">
    <source>
        <dbReference type="Proteomes" id="UP000193685"/>
    </source>
</evidence>
<organism evidence="8 9">
    <name type="scientific">Protomyces lactucae-debilis</name>
    <dbReference type="NCBI Taxonomy" id="2754530"/>
    <lineage>
        <taxon>Eukaryota</taxon>
        <taxon>Fungi</taxon>
        <taxon>Dikarya</taxon>
        <taxon>Ascomycota</taxon>
        <taxon>Taphrinomycotina</taxon>
        <taxon>Taphrinomycetes</taxon>
        <taxon>Taphrinales</taxon>
        <taxon>Protomycetaceae</taxon>
        <taxon>Protomyces</taxon>
    </lineage>
</organism>
<reference evidence="8 9" key="1">
    <citation type="submission" date="2016-07" db="EMBL/GenBank/DDBJ databases">
        <title>Pervasive Adenine N6-methylation of Active Genes in Fungi.</title>
        <authorList>
            <consortium name="DOE Joint Genome Institute"/>
            <person name="Mondo S.J."/>
            <person name="Dannebaum R.O."/>
            <person name="Kuo R.C."/>
            <person name="Labutti K."/>
            <person name="Haridas S."/>
            <person name="Kuo A."/>
            <person name="Salamov A."/>
            <person name="Ahrendt S.R."/>
            <person name="Lipzen A."/>
            <person name="Sullivan W."/>
            <person name="Andreopoulos W.B."/>
            <person name="Clum A."/>
            <person name="Lindquist E."/>
            <person name="Daum C."/>
            <person name="Ramamoorthy G.K."/>
            <person name="Gryganskyi A."/>
            <person name="Culley D."/>
            <person name="Magnuson J.K."/>
            <person name="James T.Y."/>
            <person name="O'Malley M.A."/>
            <person name="Stajich J.E."/>
            <person name="Spatafora J.W."/>
            <person name="Visel A."/>
            <person name="Grigoriev I.V."/>
        </authorList>
    </citation>
    <scope>NUCLEOTIDE SEQUENCE [LARGE SCALE GENOMIC DNA]</scope>
    <source>
        <strain evidence="8 9">12-1054</strain>
    </source>
</reference>
<keyword evidence="3 6" id="KW-0812">Transmembrane</keyword>
<dbReference type="GO" id="GO:0046839">
    <property type="term" value="P:phospholipid dephosphorylation"/>
    <property type="evidence" value="ECO:0007669"/>
    <property type="project" value="TreeGrafter"/>
</dbReference>
<dbReference type="GeneID" id="63783754"/>
<dbReference type="InterPro" id="IPR000326">
    <property type="entry name" value="PAP2/HPO"/>
</dbReference>
<dbReference type="PANTHER" id="PTHR10165">
    <property type="entry name" value="LIPID PHOSPHATE PHOSPHATASE"/>
    <property type="match status" value="1"/>
</dbReference>
<sequence length="242" mass="26421">SFALNWILIAAGAVIFQRIGQIDGHRQPFSLADIYIQWPYTGPSTIPNYALVLLSVVFPAIVILIWSLLIEAKVRGRSAHWSTRALQLNSAWLGLGLSVVLSMAFTNILKVTVGRPRPDLVARCAPSSGAADAIYAGLVTSSICTTTNSSRLHDGFRSFPSGHASMAFSGLAYLAFYLAARLHLWNNRGETWKWVLVMIPAVTAALVGATRIMDNRHHPFDVLFGAALGIATSAFSYRQYFP</sequence>
<evidence type="ECO:0000256" key="2">
    <source>
        <dbReference type="ARBA" id="ARBA00008816"/>
    </source>
</evidence>
<dbReference type="GO" id="GO:0004601">
    <property type="term" value="F:peroxidase activity"/>
    <property type="evidence" value="ECO:0007669"/>
    <property type="project" value="UniProtKB-KW"/>
</dbReference>
<proteinExistence type="inferred from homology"/>
<evidence type="ECO:0000256" key="1">
    <source>
        <dbReference type="ARBA" id="ARBA00004141"/>
    </source>
</evidence>
<name>A0A1Y2FWX3_PROLT</name>
<feature type="non-terminal residue" evidence="8">
    <location>
        <position position="242"/>
    </location>
</feature>
<feature type="domain" description="Phosphatidic acid phosphatase type 2/haloperoxidase" evidence="7">
    <location>
        <begin position="95"/>
        <end position="237"/>
    </location>
</feature>
<feature type="transmembrane region" description="Helical" evidence="6">
    <location>
        <begin position="192"/>
        <end position="213"/>
    </location>
</feature>
<dbReference type="CDD" id="cd03390">
    <property type="entry name" value="PAP2_containing_1_like"/>
    <property type="match status" value="1"/>
</dbReference>
<keyword evidence="8" id="KW-0575">Peroxidase</keyword>
<dbReference type="InterPro" id="IPR036938">
    <property type="entry name" value="PAP2/HPO_sf"/>
</dbReference>
<dbReference type="SMART" id="SM00014">
    <property type="entry name" value="acidPPc"/>
    <property type="match status" value="1"/>
</dbReference>
<comment type="caution">
    <text evidence="8">The sequence shown here is derived from an EMBL/GenBank/DDBJ whole genome shotgun (WGS) entry which is preliminary data.</text>
</comment>
<evidence type="ECO:0000259" key="7">
    <source>
        <dbReference type="SMART" id="SM00014"/>
    </source>
</evidence>
<feature type="transmembrane region" description="Helical" evidence="6">
    <location>
        <begin position="162"/>
        <end position="180"/>
    </location>
</feature>
<feature type="transmembrane region" description="Helical" evidence="6">
    <location>
        <begin position="91"/>
        <end position="109"/>
    </location>
</feature>
<dbReference type="OMA" id="HDLCQVT"/>
<dbReference type="InterPro" id="IPR043216">
    <property type="entry name" value="PAP-like"/>
</dbReference>
<dbReference type="SUPFAM" id="SSF48317">
    <property type="entry name" value="Acid phosphatase/Vanadium-dependent haloperoxidase"/>
    <property type="match status" value="1"/>
</dbReference>
<evidence type="ECO:0000313" key="8">
    <source>
        <dbReference type="EMBL" id="ORY87686.1"/>
    </source>
</evidence>
<dbReference type="GO" id="GO:0006644">
    <property type="term" value="P:phospholipid metabolic process"/>
    <property type="evidence" value="ECO:0007669"/>
    <property type="project" value="InterPro"/>
</dbReference>
<keyword evidence="4 6" id="KW-1133">Transmembrane helix</keyword>
<evidence type="ECO:0000256" key="5">
    <source>
        <dbReference type="ARBA" id="ARBA00023136"/>
    </source>
</evidence>
<dbReference type="GO" id="GO:0008195">
    <property type="term" value="F:phosphatidate phosphatase activity"/>
    <property type="evidence" value="ECO:0007669"/>
    <property type="project" value="TreeGrafter"/>
</dbReference>
<keyword evidence="9" id="KW-1185">Reference proteome</keyword>
<evidence type="ECO:0000256" key="4">
    <source>
        <dbReference type="ARBA" id="ARBA00022989"/>
    </source>
</evidence>
<accession>A0A1Y2FWX3</accession>
<dbReference type="STRING" id="56484.A0A1Y2FWX3"/>
<dbReference type="EMBL" id="MCFI01000001">
    <property type="protein sequence ID" value="ORY87686.1"/>
    <property type="molecule type" value="Genomic_DNA"/>
</dbReference>
<comment type="similarity">
    <text evidence="2">Belongs to the PA-phosphatase related phosphoesterase family.</text>
</comment>
<keyword evidence="8" id="KW-0560">Oxidoreductase</keyword>
<protein>
    <submittedName>
        <fullName evidence="8">Phosphatidic acid phosphatase type 2/haloperoxidase</fullName>
    </submittedName>
</protein>